<dbReference type="EMBL" id="BTPU01000055">
    <property type="protein sequence ID" value="GMQ63901.1"/>
    <property type="molecule type" value="Genomic_DNA"/>
</dbReference>
<sequence>MDLNSDELIILTSLEDNNLRLSDLSKVVNMSKIKLSSLLIGLMKKGYLAQKTVKITENYMDNYYYINPSYKDKLDNEIDFEVDEKISYIKHELQKISQLIIQNKNDVNMIRISTVKLNKNEINELIEKLKDLTHFLQKSEHSQEVDDEKYSLVMLLAKRDDLSKESESI</sequence>
<comment type="caution">
    <text evidence="1">The sequence shown here is derived from an EMBL/GenBank/DDBJ whole genome shotgun (WGS) entry which is preliminary data.</text>
</comment>
<organism evidence="1 2">
    <name type="scientific">Vallitalea maricola</name>
    <dbReference type="NCBI Taxonomy" id="3074433"/>
    <lineage>
        <taxon>Bacteria</taxon>
        <taxon>Bacillati</taxon>
        <taxon>Bacillota</taxon>
        <taxon>Clostridia</taxon>
        <taxon>Lachnospirales</taxon>
        <taxon>Vallitaleaceae</taxon>
        <taxon>Vallitalea</taxon>
    </lineage>
</organism>
<evidence type="ECO:0000313" key="1">
    <source>
        <dbReference type="EMBL" id="GMQ63901.1"/>
    </source>
</evidence>
<name>A0ACB5UMA3_9FIRM</name>
<proteinExistence type="predicted"/>
<accession>A0ACB5UMA3</accession>
<dbReference type="Proteomes" id="UP001374599">
    <property type="component" value="Unassembled WGS sequence"/>
</dbReference>
<reference evidence="1" key="1">
    <citation type="submission" date="2023-09" db="EMBL/GenBank/DDBJ databases">
        <title>Vallitalea sediminicola and Vallitalea maricola sp. nov., anaerobic bacteria isolated from marine sediment.</title>
        <authorList>
            <person name="Hirano S."/>
            <person name="Maeda A."/>
            <person name="Terahara T."/>
            <person name="Mori K."/>
            <person name="Hamada M."/>
            <person name="Matsumoto R."/>
            <person name="Kobayashi T."/>
        </authorList>
    </citation>
    <scope>NUCLEOTIDE SEQUENCE</scope>
    <source>
        <strain evidence="1">AN17-2</strain>
    </source>
</reference>
<gene>
    <name evidence="1" type="ORF">AN2V17_31370</name>
</gene>
<evidence type="ECO:0000313" key="2">
    <source>
        <dbReference type="Proteomes" id="UP001374599"/>
    </source>
</evidence>
<keyword evidence="2" id="KW-1185">Reference proteome</keyword>
<protein>
    <submittedName>
        <fullName evidence="1">Uncharacterized protein</fullName>
    </submittedName>
</protein>